<organism evidence="1 2">
    <name type="scientific">Microbacterium radiodurans</name>
    <dbReference type="NCBI Taxonomy" id="661398"/>
    <lineage>
        <taxon>Bacteria</taxon>
        <taxon>Bacillati</taxon>
        <taxon>Actinomycetota</taxon>
        <taxon>Actinomycetes</taxon>
        <taxon>Micrococcales</taxon>
        <taxon>Microbacteriaceae</taxon>
        <taxon>Microbacterium</taxon>
    </lineage>
</organism>
<dbReference type="EMBL" id="VYRZ01000002">
    <property type="protein sequence ID" value="KAA9087231.1"/>
    <property type="molecule type" value="Genomic_DNA"/>
</dbReference>
<dbReference type="OrthoDB" id="4711815at2"/>
<sequence>MPIAVIADIVGSRRLSDRDRSQTTIERVIAAVDTELPVARTGMRATFADEFQAVFASLEDALAWVLLLQLALPESEQLRFGFGIGEVGTVDSASPDIADGPGWWRARDAIEEVHSLAERAVPRARTRIVGSGEEDDAMTDRIRMANAYLLARDEIVGAMSERARRLTYGRCLGRTQRALAADEGITQSAVSQLLASSGAPAILAGYAALNGGSR</sequence>
<gene>
    <name evidence="1" type="ORF">F6B42_09795</name>
</gene>
<evidence type="ECO:0000313" key="1">
    <source>
        <dbReference type="EMBL" id="KAA9087231.1"/>
    </source>
</evidence>
<reference evidence="2" key="1">
    <citation type="submission" date="2019-09" db="EMBL/GenBank/DDBJ databases">
        <title>Mumia zhuanghuii sp. nov. isolated from the intestinal contents of plateau pika (Ochotona curzoniae) in the Qinghai-Tibet plateau of China.</title>
        <authorList>
            <person name="Tian Z."/>
        </authorList>
    </citation>
    <scope>NUCLEOTIDE SEQUENCE [LARGE SCALE GENOMIC DNA]</scope>
    <source>
        <strain evidence="2">DSM 25564</strain>
    </source>
</reference>
<proteinExistence type="predicted"/>
<accession>A0A5J5IT76</accession>
<comment type="caution">
    <text evidence="1">The sequence shown here is derived from an EMBL/GenBank/DDBJ whole genome shotgun (WGS) entry which is preliminary data.</text>
</comment>
<dbReference type="Proteomes" id="UP000327039">
    <property type="component" value="Unassembled WGS sequence"/>
</dbReference>
<dbReference type="AlphaFoldDB" id="A0A5J5IT76"/>
<dbReference type="InterPro" id="IPR032580">
    <property type="entry name" value="SatD"/>
</dbReference>
<evidence type="ECO:0000313" key="2">
    <source>
        <dbReference type="Proteomes" id="UP000327039"/>
    </source>
</evidence>
<dbReference type="RefSeq" id="WP_150419428.1">
    <property type="nucleotide sequence ID" value="NZ_VYRZ01000002.1"/>
</dbReference>
<evidence type="ECO:0008006" key="3">
    <source>
        <dbReference type="Google" id="ProtNLM"/>
    </source>
</evidence>
<protein>
    <recommendedName>
        <fullName evidence="3">RNA polymerase subunit sigma-70</fullName>
    </recommendedName>
</protein>
<dbReference type="Pfam" id="PF16264">
    <property type="entry name" value="SatD"/>
    <property type="match status" value="1"/>
</dbReference>
<keyword evidence="2" id="KW-1185">Reference proteome</keyword>
<name>A0A5J5IT76_9MICO</name>